<dbReference type="GO" id="GO:0043139">
    <property type="term" value="F:5'-3' DNA helicase activity"/>
    <property type="evidence" value="ECO:0007669"/>
    <property type="project" value="UniProtKB-UniRule"/>
</dbReference>
<evidence type="ECO:0000256" key="10">
    <source>
        <dbReference type="ARBA" id="ARBA00023235"/>
    </source>
</evidence>
<evidence type="ECO:0000256" key="11">
    <source>
        <dbReference type="HAMAP-Rule" id="MF_01487"/>
    </source>
</evidence>
<evidence type="ECO:0000256" key="1">
    <source>
        <dbReference type="ARBA" id="ARBA00022722"/>
    </source>
</evidence>
<accession>A0A9X1YN14</accession>
<dbReference type="InterPro" id="IPR027417">
    <property type="entry name" value="P-loop_NTPase"/>
</dbReference>
<dbReference type="Pfam" id="PF21185">
    <property type="entry name" value="RecD_N"/>
    <property type="match status" value="1"/>
</dbReference>
<protein>
    <recommendedName>
        <fullName evidence="11">RecBCD enzyme subunit RecD</fullName>
        <ecNumber evidence="11">5.6.2.3</ecNumber>
    </recommendedName>
    <alternativeName>
        <fullName evidence="11">DNA 5'-3' helicase subunit RecD</fullName>
    </alternativeName>
    <alternativeName>
        <fullName evidence="11">Exonuclease V subunit RecD</fullName>
        <shortName evidence="11">ExoV subunit RecD</shortName>
    </alternativeName>
    <alternativeName>
        <fullName evidence="11">Helicase/nuclease RecBCD subunit RecD</fullName>
    </alternativeName>
</protein>
<dbReference type="Gene3D" id="1.10.10.1020">
    <property type="entry name" value="RecBCD complex, subunit RecD, N-terminal domain"/>
    <property type="match status" value="1"/>
</dbReference>
<name>A0A9X1YN14_9BURK</name>
<dbReference type="InterPro" id="IPR027785">
    <property type="entry name" value="UvrD-like_helicase_C"/>
</dbReference>
<dbReference type="GO" id="GO:0005524">
    <property type="term" value="F:ATP binding"/>
    <property type="evidence" value="ECO:0007669"/>
    <property type="project" value="UniProtKB-UniRule"/>
</dbReference>
<comment type="catalytic activity">
    <reaction evidence="11">
        <text>ATP + H2O = ADP + phosphate + H(+)</text>
        <dbReference type="Rhea" id="RHEA:13065"/>
        <dbReference type="ChEBI" id="CHEBI:15377"/>
        <dbReference type="ChEBI" id="CHEBI:15378"/>
        <dbReference type="ChEBI" id="CHEBI:30616"/>
        <dbReference type="ChEBI" id="CHEBI:43474"/>
        <dbReference type="ChEBI" id="CHEBI:456216"/>
        <dbReference type="EC" id="5.6.2.3"/>
    </reaction>
</comment>
<keyword evidence="7 11" id="KW-0067">ATP-binding</keyword>
<feature type="region of interest" description="Disordered" evidence="12">
    <location>
        <begin position="1"/>
        <end position="21"/>
    </location>
</feature>
<keyword evidence="2 11" id="KW-0547">Nucleotide-binding</keyword>
<dbReference type="RefSeq" id="WP_275685244.1">
    <property type="nucleotide sequence ID" value="NZ_JAJLJH010000012.1"/>
</dbReference>
<evidence type="ECO:0000256" key="6">
    <source>
        <dbReference type="ARBA" id="ARBA00022839"/>
    </source>
</evidence>
<dbReference type="CDD" id="cd17933">
    <property type="entry name" value="DEXSc_RecD-like"/>
    <property type="match status" value="1"/>
</dbReference>
<evidence type="ECO:0000259" key="13">
    <source>
        <dbReference type="Pfam" id="PF13538"/>
    </source>
</evidence>
<evidence type="ECO:0000256" key="9">
    <source>
        <dbReference type="ARBA" id="ARBA00023204"/>
    </source>
</evidence>
<evidence type="ECO:0000256" key="5">
    <source>
        <dbReference type="ARBA" id="ARBA00022806"/>
    </source>
</evidence>
<evidence type="ECO:0000313" key="15">
    <source>
        <dbReference type="EMBL" id="MCK9689198.1"/>
    </source>
</evidence>
<feature type="compositionally biased region" description="Polar residues" evidence="12">
    <location>
        <begin position="1"/>
        <end position="18"/>
    </location>
</feature>
<dbReference type="Pfam" id="PF13538">
    <property type="entry name" value="UvrD_C_2"/>
    <property type="match status" value="1"/>
</dbReference>
<dbReference type="EC" id="5.6.2.3" evidence="11"/>
<dbReference type="InterPro" id="IPR049550">
    <property type="entry name" value="RecD_N"/>
</dbReference>
<dbReference type="EMBL" id="JAJLJH010000012">
    <property type="protein sequence ID" value="MCK9689198.1"/>
    <property type="molecule type" value="Genomic_DNA"/>
</dbReference>
<dbReference type="PANTHER" id="PTHR43788:SF6">
    <property type="entry name" value="DNA HELICASE B"/>
    <property type="match status" value="1"/>
</dbReference>
<dbReference type="GO" id="GO:0009338">
    <property type="term" value="C:exodeoxyribonuclease V complex"/>
    <property type="evidence" value="ECO:0007669"/>
    <property type="project" value="InterPro"/>
</dbReference>
<evidence type="ECO:0000259" key="14">
    <source>
        <dbReference type="Pfam" id="PF21185"/>
    </source>
</evidence>
<sequence>MSSPAHTRGSSRASQDTSLAAADPTDQLLAKGFARHAARWAASAGADANAVAATARAAEALSLAVSAGHVCLMLASLAAERDDATTLPSDVAGWRAALQASGIVGTPAAPGALPLILDADDRLYLHRYFDYERRLARRLTQARHAGTREAVASTEVRERLTSLFAANAARLGGAADWQQLAAALALRGRLTVISGGPGTGKTTTVVNLLACLLALDPDCRIALAAPTGKAAARMTDAIRQRAQHLPEALRERMPAASATVHRLLGVTPAGFAHDASNPLAVDALVVDEASMLDLSLATHLLEAVPPAARIILLGDKDQLAAVESGAVFAELSLDPTLTPACVHDLAAMTGTPADAIVPPVPARRSALQDCAVWFTQTYRFAADSGIGRLAADVNTGRAREALAWLRGGADPDATWLDTAPHASLEAALQQMDAGYAAYREAVAADASQVGAITEAFGRFRVLCALRDGPRGVTALNAQMTRRFRAALDLPGLPEGAGASPWFAGRPVLVSNNDYVLRLFNGDIGIALPDASGELLVHFPDATAPGGFRAIAPVRLPRHETAFAMTVHKSQGSEFDGVLVMLPEQRSRVLTRELLYTAITRARRRVTLASDAAVLEQAIATATTRHSGLLARLAEAASAMTQPAREP</sequence>
<keyword evidence="16" id="KW-1185">Reference proteome</keyword>
<evidence type="ECO:0000256" key="7">
    <source>
        <dbReference type="ARBA" id="ARBA00022840"/>
    </source>
</evidence>
<keyword evidence="9 11" id="KW-0234">DNA repair</keyword>
<comment type="function">
    <text evidence="11">A helicase/nuclease that prepares dsDNA breaks (DSB) for recombinational DNA repair. Binds to DSBs and unwinds DNA via a highly rapid and processive ATP-dependent bidirectional helicase activity. Unwinds dsDNA until it encounters a Chi (crossover hotspot instigator) sequence from the 3' direction. Cuts ssDNA a few nucleotides 3' to the Chi site. The properties and activities of the enzyme are changed at Chi. The Chi-altered holoenzyme produces a long 3'-ssDNA overhang and facilitates RecA-binding to the ssDNA for homologous DNA recombination and repair. Holoenzyme degrades any linearized DNA that is unable to undergo homologous recombination. In the holoenzyme this subunit has ssDNA-dependent ATPase and 5'-3' helicase activity. When added to pre-assembled RecBC greatly stimulates nuclease activity and augments holoenzyme processivity. Negatively regulates the RecA-loading ability of RecBCD.</text>
</comment>
<evidence type="ECO:0000313" key="16">
    <source>
        <dbReference type="Proteomes" id="UP001139353"/>
    </source>
</evidence>
<dbReference type="InterPro" id="IPR041851">
    <property type="entry name" value="RecD_N_sf"/>
</dbReference>
<evidence type="ECO:0000256" key="2">
    <source>
        <dbReference type="ARBA" id="ARBA00022741"/>
    </source>
</evidence>
<organism evidence="15 16">
    <name type="scientific">Scleromatobacter humisilvae</name>
    <dbReference type="NCBI Taxonomy" id="2897159"/>
    <lineage>
        <taxon>Bacteria</taxon>
        <taxon>Pseudomonadati</taxon>
        <taxon>Pseudomonadota</taxon>
        <taxon>Betaproteobacteria</taxon>
        <taxon>Burkholderiales</taxon>
        <taxon>Sphaerotilaceae</taxon>
        <taxon>Scleromatobacter</taxon>
    </lineage>
</organism>
<dbReference type="CDD" id="cd18809">
    <property type="entry name" value="SF1_C_RecD"/>
    <property type="match status" value="1"/>
</dbReference>
<comment type="miscellaneous">
    <text evidence="11">In the RecBCD complex, RecB has a slow 3'-5' helicase, an exonuclease activity and loads RecA onto ssDNA, RecD has a fast 5'-3' helicase activity, while RecC stimulates the ATPase and processivity of the RecB helicase and contributes to recognition of the Chi site.</text>
</comment>
<dbReference type="HAMAP" id="MF_01487">
    <property type="entry name" value="RecD"/>
    <property type="match status" value="1"/>
</dbReference>
<dbReference type="Pfam" id="PF13245">
    <property type="entry name" value="AAA_19"/>
    <property type="match status" value="1"/>
</dbReference>
<dbReference type="Gene3D" id="3.40.50.300">
    <property type="entry name" value="P-loop containing nucleotide triphosphate hydrolases"/>
    <property type="match status" value="3"/>
</dbReference>
<dbReference type="NCBIfam" id="TIGR01447">
    <property type="entry name" value="recD"/>
    <property type="match status" value="1"/>
</dbReference>
<dbReference type="GO" id="GO:0003677">
    <property type="term" value="F:DNA binding"/>
    <property type="evidence" value="ECO:0007669"/>
    <property type="project" value="UniProtKB-UniRule"/>
</dbReference>
<dbReference type="AlphaFoldDB" id="A0A9X1YN14"/>
<evidence type="ECO:0000256" key="12">
    <source>
        <dbReference type="SAM" id="MobiDB-lite"/>
    </source>
</evidence>
<dbReference type="InterPro" id="IPR050534">
    <property type="entry name" value="Coronavir_polyprotein_1ab"/>
</dbReference>
<feature type="binding site" evidence="11">
    <location>
        <begin position="195"/>
        <end position="202"/>
    </location>
    <ligand>
        <name>ATP</name>
        <dbReference type="ChEBI" id="CHEBI:30616"/>
    </ligand>
</feature>
<dbReference type="GO" id="GO:0017116">
    <property type="term" value="F:single-stranded DNA helicase activity"/>
    <property type="evidence" value="ECO:0007669"/>
    <property type="project" value="TreeGrafter"/>
</dbReference>
<comment type="caution">
    <text evidence="15">The sequence shown here is derived from an EMBL/GenBank/DDBJ whole genome shotgun (WGS) entry which is preliminary data.</text>
</comment>
<feature type="domain" description="UvrD-like helicase C-terminal" evidence="13">
    <location>
        <begin position="561"/>
        <end position="607"/>
    </location>
</feature>
<comment type="similarity">
    <text evidence="11">Belongs to the RecD family.</text>
</comment>
<reference evidence="15" key="1">
    <citation type="submission" date="2021-11" db="EMBL/GenBank/DDBJ databases">
        <title>BS-T2-15 a new species belonging to the Comamonadaceae family isolated from the soil of a French oak forest.</title>
        <authorList>
            <person name="Mieszkin S."/>
            <person name="Alain K."/>
        </authorList>
    </citation>
    <scope>NUCLEOTIDE SEQUENCE</scope>
    <source>
        <strain evidence="15">BS-T2-15</strain>
    </source>
</reference>
<keyword evidence="1 11" id="KW-0540">Nuclease</keyword>
<keyword evidence="10 11" id="KW-0413">Isomerase</keyword>
<dbReference type="GO" id="GO:0008854">
    <property type="term" value="F:exodeoxyribonuclease V activity"/>
    <property type="evidence" value="ECO:0007669"/>
    <property type="project" value="InterPro"/>
</dbReference>
<gene>
    <name evidence="11 15" type="primary">recD</name>
    <name evidence="15" type="ORF">LPC04_26070</name>
</gene>
<dbReference type="PANTHER" id="PTHR43788">
    <property type="entry name" value="DNA2/NAM7 HELICASE FAMILY MEMBER"/>
    <property type="match status" value="1"/>
</dbReference>
<evidence type="ECO:0000256" key="8">
    <source>
        <dbReference type="ARBA" id="ARBA00023125"/>
    </source>
</evidence>
<dbReference type="GO" id="GO:0000724">
    <property type="term" value="P:double-strand break repair via homologous recombination"/>
    <property type="evidence" value="ECO:0007669"/>
    <property type="project" value="UniProtKB-UniRule"/>
</dbReference>
<keyword evidence="8 11" id="KW-0238">DNA-binding</keyword>
<comment type="subunit">
    <text evidence="11">Heterotrimer of RecB, RecC and RecD. All subunits contribute to DNA-binding.</text>
</comment>
<proteinExistence type="inferred from homology"/>
<feature type="domain" description="RecBCD enzyme subunit RecD N-terminal" evidence="14">
    <location>
        <begin position="36"/>
        <end position="124"/>
    </location>
</feature>
<dbReference type="Proteomes" id="UP001139353">
    <property type="component" value="Unassembled WGS sequence"/>
</dbReference>
<evidence type="ECO:0000256" key="3">
    <source>
        <dbReference type="ARBA" id="ARBA00022763"/>
    </source>
</evidence>
<keyword evidence="5 11" id="KW-0347">Helicase</keyword>
<evidence type="ECO:0000256" key="4">
    <source>
        <dbReference type="ARBA" id="ARBA00022801"/>
    </source>
</evidence>
<keyword evidence="6 11" id="KW-0269">Exonuclease</keyword>
<dbReference type="SUPFAM" id="SSF52540">
    <property type="entry name" value="P-loop containing nucleoside triphosphate hydrolases"/>
    <property type="match status" value="2"/>
</dbReference>
<dbReference type="InterPro" id="IPR006344">
    <property type="entry name" value="RecD"/>
</dbReference>
<keyword evidence="4 11" id="KW-0378">Hydrolase</keyword>
<keyword evidence="3 11" id="KW-0227">DNA damage</keyword>